<dbReference type="Proteomes" id="UP001202328">
    <property type="component" value="Unassembled WGS sequence"/>
</dbReference>
<protein>
    <submittedName>
        <fullName evidence="1">Uncharacterized protein</fullName>
    </submittedName>
</protein>
<name>A0AAD4T281_9MAGN</name>
<gene>
    <name evidence="1" type="ORF">MKW98_020577</name>
</gene>
<accession>A0AAD4T281</accession>
<comment type="caution">
    <text evidence="1">The sequence shown here is derived from an EMBL/GenBank/DDBJ whole genome shotgun (WGS) entry which is preliminary data.</text>
</comment>
<evidence type="ECO:0000313" key="2">
    <source>
        <dbReference type="Proteomes" id="UP001202328"/>
    </source>
</evidence>
<dbReference type="EMBL" id="JAJJMB010005862">
    <property type="protein sequence ID" value="KAI3936872.1"/>
    <property type="molecule type" value="Genomic_DNA"/>
</dbReference>
<organism evidence="1 2">
    <name type="scientific">Papaver atlanticum</name>
    <dbReference type="NCBI Taxonomy" id="357466"/>
    <lineage>
        <taxon>Eukaryota</taxon>
        <taxon>Viridiplantae</taxon>
        <taxon>Streptophyta</taxon>
        <taxon>Embryophyta</taxon>
        <taxon>Tracheophyta</taxon>
        <taxon>Spermatophyta</taxon>
        <taxon>Magnoliopsida</taxon>
        <taxon>Ranunculales</taxon>
        <taxon>Papaveraceae</taxon>
        <taxon>Papaveroideae</taxon>
        <taxon>Papaver</taxon>
    </lineage>
</organism>
<reference evidence="1" key="1">
    <citation type="submission" date="2022-04" db="EMBL/GenBank/DDBJ databases">
        <title>A functionally conserved STORR gene fusion in Papaver species that diverged 16.8 million years ago.</title>
        <authorList>
            <person name="Catania T."/>
        </authorList>
    </citation>
    <scope>NUCLEOTIDE SEQUENCE</scope>
    <source>
        <strain evidence="1">S-188037</strain>
    </source>
</reference>
<feature type="non-terminal residue" evidence="1">
    <location>
        <position position="106"/>
    </location>
</feature>
<evidence type="ECO:0000313" key="1">
    <source>
        <dbReference type="EMBL" id="KAI3936872.1"/>
    </source>
</evidence>
<keyword evidence="2" id="KW-1185">Reference proteome</keyword>
<dbReference type="AlphaFoldDB" id="A0AAD4T281"/>
<sequence>KSINLLGFGKEDYRPVDMALLSVHWTGVTLTLEFVAVGLMEFTEVVKYLKHPGKFARRGGKLLKPQGEDGDVCALKGQLPKRLSHRKIINIMDYARQCYCQYPHVK</sequence>
<proteinExistence type="predicted"/>